<name>A0A3B1AIV2_9ZZZZ</name>
<gene>
    <name evidence="2" type="ORF">MNBD_GAMMA23-725</name>
</gene>
<dbReference type="Pfam" id="PF04028">
    <property type="entry name" value="DUF374"/>
    <property type="match status" value="1"/>
</dbReference>
<sequence length="229" mass="25938">MISRKKKKKFTQNIAPFLVRLLLNVIWRTCNVVKIQGEYNLEPLIKSAHPFIPVYWHQHHVYGAYLMLKLKKRGVNIGFLISPSSDGDMSAKIAQKWGTVAIRGSSTRTGAKALRDLYLAITKDKISPVNTSDGPTGPIHVFKPGAIMLAQLTKSELVPIAYAASRYWQLKSWDKFIIPRPFSKIVISIGEPVRIEKTLSEDELNKTCKLMQSMLLKLEFSARKELDKS</sequence>
<dbReference type="AlphaFoldDB" id="A0A3B1AIV2"/>
<dbReference type="InterPro" id="IPR007172">
    <property type="entry name" value="DUF374"/>
</dbReference>
<proteinExistence type="predicted"/>
<feature type="domain" description="DUF374" evidence="1">
    <location>
        <begin position="72"/>
        <end position="138"/>
    </location>
</feature>
<reference evidence="2" key="1">
    <citation type="submission" date="2018-06" db="EMBL/GenBank/DDBJ databases">
        <authorList>
            <person name="Zhirakovskaya E."/>
        </authorList>
    </citation>
    <scope>NUCLEOTIDE SEQUENCE</scope>
</reference>
<protein>
    <recommendedName>
        <fullName evidence="1">DUF374 domain-containing protein</fullName>
    </recommendedName>
</protein>
<evidence type="ECO:0000259" key="1">
    <source>
        <dbReference type="Pfam" id="PF04028"/>
    </source>
</evidence>
<organism evidence="2">
    <name type="scientific">hydrothermal vent metagenome</name>
    <dbReference type="NCBI Taxonomy" id="652676"/>
    <lineage>
        <taxon>unclassified sequences</taxon>
        <taxon>metagenomes</taxon>
        <taxon>ecological metagenomes</taxon>
    </lineage>
</organism>
<accession>A0A3B1AIV2</accession>
<dbReference type="EMBL" id="UOFT01000034">
    <property type="protein sequence ID" value="VAW93784.1"/>
    <property type="molecule type" value="Genomic_DNA"/>
</dbReference>
<dbReference type="SUPFAM" id="SSF69593">
    <property type="entry name" value="Glycerol-3-phosphate (1)-acyltransferase"/>
    <property type="match status" value="1"/>
</dbReference>
<dbReference type="CDD" id="cd07983">
    <property type="entry name" value="LPLAT_DUF374-like"/>
    <property type="match status" value="1"/>
</dbReference>
<evidence type="ECO:0000313" key="2">
    <source>
        <dbReference type="EMBL" id="VAW93784.1"/>
    </source>
</evidence>